<dbReference type="Proteomes" id="UP000240987">
    <property type="component" value="Unassembled WGS sequence"/>
</dbReference>
<feature type="domain" description="Chitin-binding type-3" evidence="3">
    <location>
        <begin position="685"/>
        <end position="727"/>
    </location>
</feature>
<evidence type="ECO:0000256" key="1">
    <source>
        <dbReference type="ARBA" id="ARBA00022801"/>
    </source>
</evidence>
<comment type="caution">
    <text evidence="4">The sequence shown here is derived from an EMBL/GenBank/DDBJ whole genome shotgun (WGS) entry which is preliminary data.</text>
</comment>
<name>A0A2T3JP55_9GAMM</name>
<sequence>MKTHIKAVSAAVILGLSSPTFAAEGGMQAFLDSLRDFESGINPAKADEYLANLDNPIYTYAKVTKPGRLVRDCATGSMISEPTTINGYFKKLGLDTIYNPATPYDSAMFRSMQFSSMNAWGFVGYQLGEAVLIDAGYYSPKEVTIEGKNYDSFYMFVPDSTWIGCKTEALAEIEGSGGNQVYVTDTNKWEGTFVGKNGVNSFNDLLIPENQELVIRDAMHFNYKVMTKLLADGNMTWEQALAKSWPGKDENGQPIQIQSTISGLMAAAHLRGAWGTAALLLKDTITCDETNTCITKYVHKFGAYDTLFDVPGNSITHGSTYNEVMTAGWGNDTVITGGGKDQILLNEEKSSVTTVTDFTVGDDLIVLRGWQTPDPLASLTISDMAGDTELQFAGQSVVLKGVSAAAVTANPAAVIAKSDTYVLAWNTGKQVVQGFDPAVDKIEGSAGIGFKHLKAYETATSIIIGPQADDGGIYASYELVGLTLADINAEMFTNVTGGYDRLGYIVPLNHINWGWNMELVVNTFDTAKTILTVPSNQPVPFSAVKLTQEGADTVLTLIEPYAKGDKKRIVLKSTDVKTLSASNFAGFSGNFSEVTTDISVMFEITATVNGVGGVISPTPDANGLLQAKGGTDFTVNFIADSGFKVKSVVVDGVTQPVANSYTFTAVSAASVLVVSFEAGASTTCPVPWEAGAVYTGGDQVTYQGNVYQAKWWTSGNLPDAGGPWALVKACS</sequence>
<dbReference type="Pfam" id="PF02839">
    <property type="entry name" value="CBM_5_12"/>
    <property type="match status" value="1"/>
</dbReference>
<evidence type="ECO:0000256" key="2">
    <source>
        <dbReference type="SAM" id="SignalP"/>
    </source>
</evidence>
<dbReference type="AlphaFoldDB" id="A0A2T3JP55"/>
<dbReference type="SUPFAM" id="SSF51055">
    <property type="entry name" value="Carbohydrate binding domain"/>
    <property type="match status" value="1"/>
</dbReference>
<keyword evidence="1" id="KW-0378">Hydrolase</keyword>
<evidence type="ECO:0000259" key="3">
    <source>
        <dbReference type="SMART" id="SM00495"/>
    </source>
</evidence>
<dbReference type="InterPro" id="IPR036573">
    <property type="entry name" value="CBM_sf_5/12"/>
</dbReference>
<evidence type="ECO:0000313" key="4">
    <source>
        <dbReference type="EMBL" id="PSU50841.1"/>
    </source>
</evidence>
<keyword evidence="5" id="KW-1185">Reference proteome</keyword>
<dbReference type="SUPFAM" id="SSF51120">
    <property type="entry name" value="beta-Roll"/>
    <property type="match status" value="1"/>
</dbReference>
<dbReference type="InterPro" id="IPR003610">
    <property type="entry name" value="CBM5/12"/>
</dbReference>
<protein>
    <submittedName>
        <fullName evidence="4">Sugar-binding protein</fullName>
    </submittedName>
</protein>
<organism evidence="4 5">
    <name type="scientific">Photobacterium frigidiphilum</name>
    <dbReference type="NCBI Taxonomy" id="264736"/>
    <lineage>
        <taxon>Bacteria</taxon>
        <taxon>Pseudomonadati</taxon>
        <taxon>Pseudomonadota</taxon>
        <taxon>Gammaproteobacteria</taxon>
        <taxon>Vibrionales</taxon>
        <taxon>Vibrionaceae</taxon>
        <taxon>Photobacterium</taxon>
    </lineage>
</organism>
<dbReference type="GO" id="GO:0005576">
    <property type="term" value="C:extracellular region"/>
    <property type="evidence" value="ECO:0007669"/>
    <property type="project" value="InterPro"/>
</dbReference>
<dbReference type="GO" id="GO:0005975">
    <property type="term" value="P:carbohydrate metabolic process"/>
    <property type="evidence" value="ECO:0007669"/>
    <property type="project" value="InterPro"/>
</dbReference>
<dbReference type="EMBL" id="PYMJ01000002">
    <property type="protein sequence ID" value="PSU50841.1"/>
    <property type="molecule type" value="Genomic_DNA"/>
</dbReference>
<proteinExistence type="predicted"/>
<dbReference type="RefSeq" id="WP_107241249.1">
    <property type="nucleotide sequence ID" value="NZ_PYMJ01000002.1"/>
</dbReference>
<dbReference type="CDD" id="cd12215">
    <property type="entry name" value="ChiC_BD"/>
    <property type="match status" value="1"/>
</dbReference>
<dbReference type="GO" id="GO:0004553">
    <property type="term" value="F:hydrolase activity, hydrolyzing O-glycosyl compounds"/>
    <property type="evidence" value="ECO:0007669"/>
    <property type="project" value="InterPro"/>
</dbReference>
<dbReference type="InterPro" id="IPR011049">
    <property type="entry name" value="Serralysin-like_metalloprot_C"/>
</dbReference>
<dbReference type="Gene3D" id="2.150.10.10">
    <property type="entry name" value="Serralysin-like metalloprotease, C-terminal"/>
    <property type="match status" value="1"/>
</dbReference>
<gene>
    <name evidence="4" type="ORF">C9J12_02380</name>
</gene>
<dbReference type="SMART" id="SM00495">
    <property type="entry name" value="ChtBD3"/>
    <property type="match status" value="1"/>
</dbReference>
<reference evidence="4 5" key="1">
    <citation type="submission" date="2018-01" db="EMBL/GenBank/DDBJ databases">
        <title>Whole genome sequencing of Histamine producing bacteria.</title>
        <authorList>
            <person name="Butler K."/>
        </authorList>
    </citation>
    <scope>NUCLEOTIDE SEQUENCE [LARGE SCALE GENOMIC DNA]</scope>
    <source>
        <strain evidence="4 5">JCM 12947</strain>
    </source>
</reference>
<dbReference type="GO" id="GO:0030246">
    <property type="term" value="F:carbohydrate binding"/>
    <property type="evidence" value="ECO:0007669"/>
    <property type="project" value="InterPro"/>
</dbReference>
<dbReference type="Gene3D" id="2.10.10.20">
    <property type="entry name" value="Carbohydrate-binding module superfamily 5/12"/>
    <property type="match status" value="1"/>
</dbReference>
<feature type="chain" id="PRO_5015467758" evidence="2">
    <location>
        <begin position="23"/>
        <end position="731"/>
    </location>
</feature>
<accession>A0A2T3JP55</accession>
<keyword evidence="2" id="KW-0732">Signal</keyword>
<dbReference type="OrthoDB" id="480426at2"/>
<feature type="signal peptide" evidence="2">
    <location>
        <begin position="1"/>
        <end position="22"/>
    </location>
</feature>
<evidence type="ECO:0000313" key="5">
    <source>
        <dbReference type="Proteomes" id="UP000240987"/>
    </source>
</evidence>